<accession>A0A1E1K0E6</accession>
<dbReference type="AlphaFoldDB" id="A0A1E1K0E6"/>
<name>A0A1E1K0E6_9HELO</name>
<reference evidence="2" key="1">
    <citation type="submission" date="2016-03" db="EMBL/GenBank/DDBJ databases">
        <authorList>
            <person name="Ploux O."/>
        </authorList>
    </citation>
    <scope>NUCLEOTIDE SEQUENCE [LARGE SCALE GENOMIC DNA]</scope>
    <source>
        <strain evidence="2">UK7</strain>
    </source>
</reference>
<dbReference type="InParanoid" id="A0A1E1K0E6"/>
<proteinExistence type="predicted"/>
<dbReference type="Proteomes" id="UP000178129">
    <property type="component" value="Unassembled WGS sequence"/>
</dbReference>
<gene>
    <name evidence="1" type="ORF">RCO7_14218</name>
</gene>
<keyword evidence="2" id="KW-1185">Reference proteome</keyword>
<organism evidence="1 2">
    <name type="scientific">Rhynchosporium graminicola</name>
    <dbReference type="NCBI Taxonomy" id="2792576"/>
    <lineage>
        <taxon>Eukaryota</taxon>
        <taxon>Fungi</taxon>
        <taxon>Dikarya</taxon>
        <taxon>Ascomycota</taxon>
        <taxon>Pezizomycotina</taxon>
        <taxon>Leotiomycetes</taxon>
        <taxon>Helotiales</taxon>
        <taxon>Ploettnerulaceae</taxon>
        <taxon>Rhynchosporium</taxon>
    </lineage>
</organism>
<evidence type="ECO:0000313" key="1">
    <source>
        <dbReference type="EMBL" id="CZS91481.1"/>
    </source>
</evidence>
<sequence>MSMRLKVEDRIWKAPSRYLGNLQFGSVILYPICRTGRIMARSTLDFKEIDKHIGTHSRMNLSSNSLFGKLHEQWNFWKIWNNRGHLIPTTQTRRRLHNRLPTTEFSSLYDIGAVLPLPLDRRRVVRKSWLVFVDVQAHKRATLRTNWGPPGKCNSQFHIPDCLERALKLTGGCPTSSVSWNGSWGRVICHAVFRTFCYQRTLYLHTSASVLDDAIQPGLHLLALDIFSLRARASHTRRY</sequence>
<comment type="caution">
    <text evidence="1">The sequence shown here is derived from an EMBL/GenBank/DDBJ whole genome shotgun (WGS) entry which is preliminary data.</text>
</comment>
<evidence type="ECO:0000313" key="2">
    <source>
        <dbReference type="Proteomes" id="UP000178129"/>
    </source>
</evidence>
<dbReference type="EMBL" id="FJUW01000004">
    <property type="protein sequence ID" value="CZS91481.1"/>
    <property type="molecule type" value="Genomic_DNA"/>
</dbReference>
<protein>
    <submittedName>
        <fullName evidence="1">Uncharacterized protein</fullName>
    </submittedName>
</protein>